<feature type="transmembrane region" description="Helical" evidence="1">
    <location>
        <begin position="277"/>
        <end position="297"/>
    </location>
</feature>
<reference evidence="2" key="1">
    <citation type="submission" date="2021-01" db="EMBL/GenBank/DDBJ databases">
        <authorList>
            <consortium name="Genoscope - CEA"/>
            <person name="William W."/>
        </authorList>
    </citation>
    <scope>NUCLEOTIDE SEQUENCE</scope>
</reference>
<feature type="transmembrane region" description="Helical" evidence="1">
    <location>
        <begin position="303"/>
        <end position="324"/>
    </location>
</feature>
<sequence>MKRFLLKIKAFYIKDFLYIKESRKTTYKLAVLLILLENLQMLSIYTHNLTTIQYEQFPNQVRSMINYVKQIRQSIYIRIYTLFENSITAKIISVIIGFSITSLLMLKMLLLILSQDQSLKSKLNLLDLPLTQKKQIYHFEECWLSTLLSWYIQINLEVLQIPLLFCAISLISDLISHNNLTGFEEFGLLLSFILIIQQLSLGTLLHYHQFEYRIKNYDFLGKKQGVKNDILYLLRLFMIFLSGSISDEIVIQTLGLFINSIQTIYTYKQLTYIDHKILYISFNINFLMLLYQLALILCQFGQYNIKISLSLQLLLLYPLIIFLLHQLSFRQEWSNEFKDQQDFLKQMYWNTKLQVQFKKRQQHQDQQRLFQIYTIVRTHLQECKQIRMRKILKNSTYTQKCFCSSFQNQNSIQNIEQCKEFLKLWLGQVIEDDLKEDGTIQKTLTYICYLNDIKKAPISAIYEVIRISNVEKLSLRLQSIIHQLQENSLQRFNQLIKKENLVNQIFDFKKACLFEESLKVLKLNFFLIVKQEIEFYEVLFSPIINAKAVQDKGLVLVANINHLENQIQLIFRTNPQNGECDTIYKLFQKYINYNKTRPKQYRRDGQLTAEFIQSVDKIIYDQHSCVVQITLLQPRGDVIRYTRSFQQLIEFKDDEILNQNIKNFIPSIIANGHDQYLNNFVETGRINVLKRELRIILVKLKSGFVIPINTRLRIEVNPLEFGAQALMTSVNQTYGYLMLNEQGQVEEITKNIYEDTFYQYLGLDLDAVKGLDFLLLIPELSKIWQSLFDENFDKLDLYQEGELVIPIIEKQTHSSIFSQNYGNKQQQNKRLGEYMNKFPESAIKSQVNFHLTSLTTINLRVVIIEIPEYRQTINKQYQNSLQLIQVKQSQSQNDVIYQSGLPSYKSPLYTPAPSKTLMNECDLESDYLIEERKMVEEFKNQLASLTRNNSIQNNYLKALINQEQQCQISTDIKIIMPSNITSCKGEELEQKQLQQEHFLKQQQNGSVGTKSSQNNNNSIKLQISNCLQNNKQLNFRIKSFLFIFYSLLLVGFILNFCLLLINFEKVDNNVNFESLPYKFSYYYNEFVIAKVYQSSNEFNFNNLLQVSINYYQLNQKYVDKTVSLMPFIDTINQQTMKRRIINLLQQMSEAYHSNSSITIEDFFNNTYAFHILLDEFDGANSLLQIQGLLNLFIFEEVTIFLLLIWYAYFYISILKVKVSFYKLFCTFSRDFIKDQFIQFHSLHNQISHSKFKNSETNEESFEASMISQFQKNSRQGNLENQVRIGKQIQTSQISLNLYIFIFTIFMFFSFYSLYYFGTYIMYKQVLSSIELNDSKRIYYENIANDLIFAYAQQTFYYNKTITQEMSQYQDKVLGEFKQRISQISQLEDQSNFLINKILLDEVCIVYQEGIILLNTDYQNLFTFEQCKSMPSLSKGLIFVVQELFQNYKSIVEDTELKYQNGTFTFSNLQLVDTQIKRLYSQFGFQIIIEILRNDIKYFISQIIQLNILTFVLAIILATITIIIAKLSIEKAYQQYQDSKKILMLFPYEKLMENAYVINFITKDFNISA</sequence>
<feature type="transmembrane region" description="Helical" evidence="1">
    <location>
        <begin position="91"/>
        <end position="114"/>
    </location>
</feature>
<keyword evidence="1" id="KW-1133">Transmembrane helix</keyword>
<proteinExistence type="predicted"/>
<dbReference type="Proteomes" id="UP000683925">
    <property type="component" value="Unassembled WGS sequence"/>
</dbReference>
<feature type="transmembrane region" description="Helical" evidence="1">
    <location>
        <begin position="1295"/>
        <end position="1317"/>
    </location>
</feature>
<dbReference type="OrthoDB" id="303417at2759"/>
<keyword evidence="3" id="KW-1185">Reference proteome</keyword>
<dbReference type="PANTHER" id="PTHR31600:SF2">
    <property type="entry name" value="GAMETE ENRICHED GENE 10 PROTEIN-RELATED"/>
    <property type="match status" value="1"/>
</dbReference>
<evidence type="ECO:0000313" key="2">
    <source>
        <dbReference type="EMBL" id="CAD8172443.1"/>
    </source>
</evidence>
<name>A0A8S1V7Q6_PAROT</name>
<dbReference type="OMA" id="YTIVRTH"/>
<feature type="transmembrane region" description="Helical" evidence="1">
    <location>
        <begin position="188"/>
        <end position="210"/>
    </location>
</feature>
<accession>A0A8S1V7Q6</accession>
<evidence type="ECO:0008006" key="4">
    <source>
        <dbReference type="Google" id="ProtNLM"/>
    </source>
</evidence>
<comment type="caution">
    <text evidence="2">The sequence shown here is derived from an EMBL/GenBank/DDBJ whole genome shotgun (WGS) entry which is preliminary data.</text>
</comment>
<feature type="transmembrane region" description="Helical" evidence="1">
    <location>
        <begin position="230"/>
        <end position="257"/>
    </location>
</feature>
<evidence type="ECO:0000256" key="1">
    <source>
        <dbReference type="SAM" id="Phobius"/>
    </source>
</evidence>
<gene>
    <name evidence="2" type="ORF">POCTA_138.1.T0600117</name>
</gene>
<dbReference type="InterPro" id="IPR052994">
    <property type="entry name" value="Tiny_macrocysts_regulators"/>
</dbReference>
<dbReference type="PANTHER" id="PTHR31600">
    <property type="entry name" value="TINY MACROCYSTS PROTEIN B-RELATED"/>
    <property type="match status" value="1"/>
</dbReference>
<dbReference type="EMBL" id="CAJJDP010000059">
    <property type="protein sequence ID" value="CAD8172443.1"/>
    <property type="molecule type" value="Genomic_DNA"/>
</dbReference>
<keyword evidence="1" id="KW-0472">Membrane</keyword>
<feature type="transmembrane region" description="Helical" evidence="1">
    <location>
        <begin position="1040"/>
        <end position="1061"/>
    </location>
</feature>
<organism evidence="2 3">
    <name type="scientific">Paramecium octaurelia</name>
    <dbReference type="NCBI Taxonomy" id="43137"/>
    <lineage>
        <taxon>Eukaryota</taxon>
        <taxon>Sar</taxon>
        <taxon>Alveolata</taxon>
        <taxon>Ciliophora</taxon>
        <taxon>Intramacronucleata</taxon>
        <taxon>Oligohymenophorea</taxon>
        <taxon>Peniculida</taxon>
        <taxon>Parameciidae</taxon>
        <taxon>Paramecium</taxon>
    </lineage>
</organism>
<feature type="transmembrane region" description="Helical" evidence="1">
    <location>
        <begin position="1502"/>
        <end position="1524"/>
    </location>
</feature>
<evidence type="ECO:0000313" key="3">
    <source>
        <dbReference type="Proteomes" id="UP000683925"/>
    </source>
</evidence>
<keyword evidence="1" id="KW-0812">Transmembrane</keyword>
<feature type="transmembrane region" description="Helical" evidence="1">
    <location>
        <begin position="1191"/>
        <end position="1211"/>
    </location>
</feature>
<protein>
    <recommendedName>
        <fullName evidence="4">Transmembrane protein</fullName>
    </recommendedName>
</protein>